<dbReference type="SMART" id="SM00278">
    <property type="entry name" value="HhH1"/>
    <property type="match status" value="2"/>
</dbReference>
<dbReference type="GO" id="GO:0006281">
    <property type="term" value="P:DNA repair"/>
    <property type="evidence" value="ECO:0007669"/>
    <property type="project" value="InterPro"/>
</dbReference>
<accession>A0AA48RIB2</accession>
<dbReference type="GO" id="GO:0015628">
    <property type="term" value="P:protein secretion by the type II secretion system"/>
    <property type="evidence" value="ECO:0007669"/>
    <property type="project" value="TreeGrafter"/>
</dbReference>
<dbReference type="Proteomes" id="UP001189619">
    <property type="component" value="Chromosome"/>
</dbReference>
<dbReference type="GO" id="GO:0003677">
    <property type="term" value="F:DNA binding"/>
    <property type="evidence" value="ECO:0007669"/>
    <property type="project" value="InterPro"/>
</dbReference>
<reference evidence="4" key="1">
    <citation type="submission" date="2023-07" db="EMBL/GenBank/DDBJ databases">
        <authorList>
            <person name="Ivanov I."/>
            <person name="Teneva D."/>
            <person name="Stoikov I."/>
        </authorList>
    </citation>
    <scope>NUCLEOTIDE SEQUENCE</scope>
    <source>
        <strain evidence="4">4475</strain>
    </source>
</reference>
<dbReference type="AlphaFoldDB" id="A0AA48RIB2"/>
<dbReference type="InterPro" id="IPR004509">
    <property type="entry name" value="Competence_ComEA_HhH"/>
</dbReference>
<evidence type="ECO:0000313" key="5">
    <source>
        <dbReference type="Proteomes" id="UP001189619"/>
    </source>
</evidence>
<dbReference type="Pfam" id="PF10531">
    <property type="entry name" value="SLBB"/>
    <property type="match status" value="1"/>
</dbReference>
<feature type="domain" description="Helix-hairpin-helix DNA-binding motif class 1" evidence="3">
    <location>
        <begin position="251"/>
        <end position="270"/>
    </location>
</feature>
<dbReference type="Pfam" id="PF12836">
    <property type="entry name" value="HHH_3"/>
    <property type="match status" value="1"/>
</dbReference>
<evidence type="ECO:0000256" key="2">
    <source>
        <dbReference type="SAM" id="Phobius"/>
    </source>
</evidence>
<dbReference type="InterPro" id="IPR019554">
    <property type="entry name" value="Soluble_ligand-bd"/>
</dbReference>
<dbReference type="KEGG" id="bayd:BSPP4475_13230"/>
<sequence length="274" mass="28106">MLYEWWERYRRIAIAAAVILFVGISIWLYHAQQAGTTADLPLQEAFASVGDGQSASGETSASVEPPSTAGTQQHLSDPPGAVGAVPAPRQDVAHQGQPRDTGAPPLFVDVKGKVKQPGLYQFEAGARVADAIARAGGPAPDADVEQINLAEPLTDGSAVLVPAKGSPASPCGQAAAHSAIVETVGTGSSLGSAAAGSSTGASGGGKAGGAQPVNLNTASLEELMTLPGIGEARAKAILAYRTEHGAFRSPEELKRISGIGDKMYQRLKDHIRVR</sequence>
<feature type="compositionally biased region" description="Low complexity" evidence="1">
    <location>
        <begin position="78"/>
        <end position="88"/>
    </location>
</feature>
<dbReference type="GO" id="GO:0015627">
    <property type="term" value="C:type II protein secretion system complex"/>
    <property type="evidence" value="ECO:0007669"/>
    <property type="project" value="TreeGrafter"/>
</dbReference>
<dbReference type="PANTHER" id="PTHR21180">
    <property type="entry name" value="ENDONUCLEASE/EXONUCLEASE/PHOSPHATASE FAMILY DOMAIN-CONTAINING PROTEIN 1"/>
    <property type="match status" value="1"/>
</dbReference>
<name>A0AA48RIB2_9BACL</name>
<keyword evidence="2" id="KW-0812">Transmembrane</keyword>
<dbReference type="InterPro" id="IPR010994">
    <property type="entry name" value="RuvA_2-like"/>
</dbReference>
<organism evidence="4 5">
    <name type="scientific">Brevibacillus aydinogluensis</name>
    <dbReference type="NCBI Taxonomy" id="927786"/>
    <lineage>
        <taxon>Bacteria</taxon>
        <taxon>Bacillati</taxon>
        <taxon>Bacillota</taxon>
        <taxon>Bacilli</taxon>
        <taxon>Bacillales</taxon>
        <taxon>Paenibacillaceae</taxon>
        <taxon>Brevibacillus</taxon>
    </lineage>
</organism>
<keyword evidence="5" id="KW-1185">Reference proteome</keyword>
<feature type="transmembrane region" description="Helical" evidence="2">
    <location>
        <begin position="12"/>
        <end position="30"/>
    </location>
</feature>
<feature type="region of interest" description="Disordered" evidence="1">
    <location>
        <begin position="49"/>
        <end position="107"/>
    </location>
</feature>
<proteinExistence type="predicted"/>
<dbReference type="Gene3D" id="3.10.560.10">
    <property type="entry name" value="Outer membrane lipoprotein wza domain like"/>
    <property type="match status" value="1"/>
</dbReference>
<dbReference type="RefSeq" id="WP_171565357.1">
    <property type="nucleotide sequence ID" value="NZ_JAUSVZ010000001.1"/>
</dbReference>
<feature type="compositionally biased region" description="Polar residues" evidence="1">
    <location>
        <begin position="51"/>
        <end position="62"/>
    </location>
</feature>
<dbReference type="NCBIfam" id="TIGR00426">
    <property type="entry name" value="competence protein ComEA helix-hairpin-helix repeat region"/>
    <property type="match status" value="1"/>
</dbReference>
<gene>
    <name evidence="4" type="ORF">BSPP4475_13230</name>
</gene>
<feature type="domain" description="Helix-hairpin-helix DNA-binding motif class 1" evidence="3">
    <location>
        <begin position="221"/>
        <end position="240"/>
    </location>
</feature>
<keyword evidence="2" id="KW-1133">Transmembrane helix</keyword>
<evidence type="ECO:0000259" key="3">
    <source>
        <dbReference type="SMART" id="SM00278"/>
    </source>
</evidence>
<dbReference type="PANTHER" id="PTHR21180:SF32">
    <property type="entry name" value="ENDONUCLEASE_EXONUCLEASE_PHOSPHATASE FAMILY DOMAIN-CONTAINING PROTEIN 1"/>
    <property type="match status" value="1"/>
</dbReference>
<protein>
    <submittedName>
        <fullName evidence="4">Competence protein ComEA</fullName>
    </submittedName>
</protein>
<dbReference type="InterPro" id="IPR003583">
    <property type="entry name" value="Hlx-hairpin-Hlx_DNA-bd_motif"/>
</dbReference>
<dbReference type="Gene3D" id="1.10.150.320">
    <property type="entry name" value="Photosystem II 12 kDa extrinsic protein"/>
    <property type="match status" value="1"/>
</dbReference>
<evidence type="ECO:0000256" key="1">
    <source>
        <dbReference type="SAM" id="MobiDB-lite"/>
    </source>
</evidence>
<evidence type="ECO:0000313" key="4">
    <source>
        <dbReference type="EMBL" id="CAJ1003275.1"/>
    </source>
</evidence>
<dbReference type="InterPro" id="IPR051675">
    <property type="entry name" value="Endo/Exo/Phosphatase_dom_1"/>
</dbReference>
<keyword evidence="2" id="KW-0472">Membrane</keyword>
<dbReference type="EMBL" id="OY569118">
    <property type="protein sequence ID" value="CAJ1003275.1"/>
    <property type="molecule type" value="Genomic_DNA"/>
</dbReference>
<dbReference type="SUPFAM" id="SSF47781">
    <property type="entry name" value="RuvA domain 2-like"/>
    <property type="match status" value="1"/>
</dbReference>